<reference evidence="2 3" key="1">
    <citation type="journal article" date="2019" name="Sci. Rep.">
        <title>Orb-weaving spider Araneus ventricosus genome elucidates the spidroin gene catalogue.</title>
        <authorList>
            <person name="Kono N."/>
            <person name="Nakamura H."/>
            <person name="Ohtoshi R."/>
            <person name="Moran D.A.P."/>
            <person name="Shinohara A."/>
            <person name="Yoshida Y."/>
            <person name="Fujiwara M."/>
            <person name="Mori M."/>
            <person name="Tomita M."/>
            <person name="Arakawa K."/>
        </authorList>
    </citation>
    <scope>NUCLEOTIDE SEQUENCE [LARGE SCALE GENOMIC DNA]</scope>
</reference>
<protein>
    <submittedName>
        <fullName evidence="2">Uncharacterized protein</fullName>
    </submittedName>
</protein>
<accession>A0A4Y2WSS5</accession>
<evidence type="ECO:0000256" key="1">
    <source>
        <dbReference type="SAM" id="MobiDB-lite"/>
    </source>
</evidence>
<evidence type="ECO:0000313" key="2">
    <source>
        <dbReference type="EMBL" id="GBO38927.1"/>
    </source>
</evidence>
<sequence>MTKTTLERATLLFELLHHTSGRTFDPLRMISCAMDPPHGGSSMKSGVEPGTLRPRSRDLITRTPGPVTYIIIITGAGVFKNAVRLIN</sequence>
<name>A0A4Y2WSS5_ARAVE</name>
<gene>
    <name evidence="2" type="ORF">AVEN_240258_1</name>
</gene>
<dbReference type="AlphaFoldDB" id="A0A4Y2WSS5"/>
<dbReference type="EMBL" id="BGPR01063781">
    <property type="protein sequence ID" value="GBO38927.1"/>
    <property type="molecule type" value="Genomic_DNA"/>
</dbReference>
<evidence type="ECO:0000313" key="3">
    <source>
        <dbReference type="Proteomes" id="UP000499080"/>
    </source>
</evidence>
<feature type="region of interest" description="Disordered" evidence="1">
    <location>
        <begin position="35"/>
        <end position="60"/>
    </location>
</feature>
<organism evidence="2 3">
    <name type="scientific">Araneus ventricosus</name>
    <name type="common">Orbweaver spider</name>
    <name type="synonym">Epeira ventricosa</name>
    <dbReference type="NCBI Taxonomy" id="182803"/>
    <lineage>
        <taxon>Eukaryota</taxon>
        <taxon>Metazoa</taxon>
        <taxon>Ecdysozoa</taxon>
        <taxon>Arthropoda</taxon>
        <taxon>Chelicerata</taxon>
        <taxon>Arachnida</taxon>
        <taxon>Araneae</taxon>
        <taxon>Araneomorphae</taxon>
        <taxon>Entelegynae</taxon>
        <taxon>Araneoidea</taxon>
        <taxon>Araneidae</taxon>
        <taxon>Araneus</taxon>
    </lineage>
</organism>
<comment type="caution">
    <text evidence="2">The sequence shown here is derived from an EMBL/GenBank/DDBJ whole genome shotgun (WGS) entry which is preliminary data.</text>
</comment>
<keyword evidence="3" id="KW-1185">Reference proteome</keyword>
<dbReference type="Proteomes" id="UP000499080">
    <property type="component" value="Unassembled WGS sequence"/>
</dbReference>
<proteinExistence type="predicted"/>